<evidence type="ECO:0000313" key="2">
    <source>
        <dbReference type="Proteomes" id="UP000824540"/>
    </source>
</evidence>
<dbReference type="AlphaFoldDB" id="A0A8T2P7C6"/>
<protein>
    <submittedName>
        <fullName evidence="1">Uncharacterized protein</fullName>
    </submittedName>
</protein>
<organism evidence="1 2">
    <name type="scientific">Albula glossodonta</name>
    <name type="common">roundjaw bonefish</name>
    <dbReference type="NCBI Taxonomy" id="121402"/>
    <lineage>
        <taxon>Eukaryota</taxon>
        <taxon>Metazoa</taxon>
        <taxon>Chordata</taxon>
        <taxon>Craniata</taxon>
        <taxon>Vertebrata</taxon>
        <taxon>Euteleostomi</taxon>
        <taxon>Actinopterygii</taxon>
        <taxon>Neopterygii</taxon>
        <taxon>Teleostei</taxon>
        <taxon>Albuliformes</taxon>
        <taxon>Albulidae</taxon>
        <taxon>Albula</taxon>
    </lineage>
</organism>
<proteinExistence type="predicted"/>
<reference evidence="1" key="1">
    <citation type="thesis" date="2021" institute="BYU ScholarsArchive" country="Provo, UT, USA">
        <title>Applications of and Algorithms for Genome Assembly and Genomic Analyses with an Emphasis on Marine Teleosts.</title>
        <authorList>
            <person name="Pickett B.D."/>
        </authorList>
    </citation>
    <scope>NUCLEOTIDE SEQUENCE</scope>
    <source>
        <strain evidence="1">HI-2016</strain>
    </source>
</reference>
<dbReference type="EMBL" id="JAFBMS010000009">
    <property type="protein sequence ID" value="KAG9349403.1"/>
    <property type="molecule type" value="Genomic_DNA"/>
</dbReference>
<keyword evidence="2" id="KW-1185">Reference proteome</keyword>
<feature type="non-terminal residue" evidence="1">
    <location>
        <position position="63"/>
    </location>
</feature>
<evidence type="ECO:0000313" key="1">
    <source>
        <dbReference type="EMBL" id="KAG9349403.1"/>
    </source>
</evidence>
<sequence>MLTFGAPQLSLPVKIDIEPACCRFKESSPCELPSDLLLSMKPEIMADGPRCKRRKQANPRRKN</sequence>
<gene>
    <name evidence="1" type="ORF">JZ751_027846</name>
</gene>
<dbReference type="Proteomes" id="UP000824540">
    <property type="component" value="Unassembled WGS sequence"/>
</dbReference>
<accession>A0A8T2P7C6</accession>
<dbReference type="OrthoDB" id="8959580at2759"/>
<comment type="caution">
    <text evidence="1">The sequence shown here is derived from an EMBL/GenBank/DDBJ whole genome shotgun (WGS) entry which is preliminary data.</text>
</comment>
<name>A0A8T2P7C6_9TELE</name>